<keyword evidence="6" id="KW-0547">Nucleotide-binding</keyword>
<reference evidence="6 7" key="1">
    <citation type="submission" date="2018-12" db="EMBL/GenBank/DDBJ databases">
        <title>The Draft Genome Sequence of the Soil Bacterium Pedobacter tournemirensis R1.</title>
        <authorList>
            <person name="He J."/>
        </authorList>
    </citation>
    <scope>NUCLEOTIDE SEQUENCE [LARGE SCALE GENOMIC DNA]</scope>
    <source>
        <strain evidence="6 7">R1</strain>
    </source>
</reference>
<organism evidence="6 7">
    <name type="scientific">Arcticibacter tournemirensis</name>
    <dbReference type="NCBI Taxonomy" id="699437"/>
    <lineage>
        <taxon>Bacteria</taxon>
        <taxon>Pseudomonadati</taxon>
        <taxon>Bacteroidota</taxon>
        <taxon>Sphingobacteriia</taxon>
        <taxon>Sphingobacteriales</taxon>
        <taxon>Sphingobacteriaceae</taxon>
        <taxon>Arcticibacter</taxon>
    </lineage>
</organism>
<keyword evidence="6" id="KW-0067">ATP-binding</keyword>
<dbReference type="Proteomes" id="UP000290848">
    <property type="component" value="Unassembled WGS sequence"/>
</dbReference>
<evidence type="ECO:0000313" key="6">
    <source>
        <dbReference type="EMBL" id="RXF72597.1"/>
    </source>
</evidence>
<name>A0A4Q0MGD5_9SPHI</name>
<dbReference type="AlphaFoldDB" id="A0A4Q0MGD5"/>
<evidence type="ECO:0000256" key="1">
    <source>
        <dbReference type="ARBA" id="ARBA00022801"/>
    </source>
</evidence>
<sequence>MNAGDTFDNRAYQNVNPKTIELNLGVFTNQFTTLAFPDVTVVRQGNDLFLSCNCPENNKNLCEHEALVMTALIRRDELRVFFDEKLRHEKLREVAVDYGLENEPDLDNFFELEYIHKKLIIKSRLPSLFAATKENFAAFNDLLKNGDQNIADAAARTTDQPVFVVLRQHKYYQYLFVDLYRSEVSLEGRIKNPLTAVSPLDLMWRSEDPDHLKFFTAVSKFQNQTSTARTHSDLVALRAIVKNPLDYAFYYHDKDVSEKVTARSLVPVKIKLLTNDPELKVNPQGAFYELSGSIKLEGRICDLESLDLRFNYFLAAEQTLYLAGNLQALGIIDLLKKKNGWLLIHGSKYREFKTKLLTKIEDKVGIDYTHIKPATPLQLNQQGFNNPKEKVIYLSDFGQDVMIIPVVRYGEEEVPIRSKRQVYGTDKQGREFLVKRDGEEEDAFTALLLKQHPYFEEQLENDLYYFYLHKKRFLDEEWFLNAFDEWRKYNITILGFNELEGNKLNPHKVKISIKVLSGINWFNAIVNVKYGKKRLGLKQLQKAVRNKNKYVQLDDGTTGILPEEWMEKFAAYFNSAEIAGDDTLIIPKVNFSAVDQLYDAEMLDDEVKEELNFYRKRLSDFESVKNVKIPAELEGTLRSYQREGLNWLNFLDDLGFGGCLADDMGLGKSVQIIAFILSQREKTKHNVNLIVVPASLIFNWQAEVSKFAPSVKIHTIYGADRIKNTHDFDPYEIVLTSYGTLLSDIRFLKDYTFNYIFLDESQNIKNPESQRYKAVRLLKSRNKIVITGTPVENNTFDLYGQLSFACPGLLGSKQYFKDIYSSPVDKFKSYRRTTELQNKIKPFILRRTKQQVASELPDKTEMVLYCEMKPEQRKIYDAYEKEFREYISAATDDELAKSPMNVLKGLTRLRQICNSPLLLKEEKLKGDESVKIEMLIEQIENKSPRHKILVFSQFVSMLDLVGKELKKRNIGYAYLTGGTRDRGAVVSSFQNDPDLRVFLISLKAGGTGLNLTEADYVYLIEPWWNPAVENQAIDRAHRIGQDKNVVAVRMICPGTVEEKMMVMQESKRELVQNLIKTDTSFLNSLSKADLLKLLE</sequence>
<feature type="domain" description="Helicase ATP-binding" evidence="4">
    <location>
        <begin position="649"/>
        <end position="808"/>
    </location>
</feature>
<dbReference type="SUPFAM" id="SSF52540">
    <property type="entry name" value="P-loop containing nucleoside triphosphate hydrolases"/>
    <property type="match status" value="2"/>
</dbReference>
<dbReference type="PROSITE" id="PS51192">
    <property type="entry name" value="HELICASE_ATP_BIND_1"/>
    <property type="match status" value="1"/>
</dbReference>
<evidence type="ECO:0000259" key="3">
    <source>
        <dbReference type="PROSITE" id="PS50966"/>
    </source>
</evidence>
<dbReference type="PROSITE" id="PS51194">
    <property type="entry name" value="HELICASE_CTER"/>
    <property type="match status" value="1"/>
</dbReference>
<dbReference type="InterPro" id="IPR027417">
    <property type="entry name" value="P-loop_NTPase"/>
</dbReference>
<keyword evidence="2" id="KW-0862">Zinc</keyword>
<dbReference type="InterPro" id="IPR007527">
    <property type="entry name" value="Znf_SWIM"/>
</dbReference>
<dbReference type="GO" id="GO:0008270">
    <property type="term" value="F:zinc ion binding"/>
    <property type="evidence" value="ECO:0007669"/>
    <property type="project" value="UniProtKB-KW"/>
</dbReference>
<protein>
    <submittedName>
        <fullName evidence="6">ATP-dependent helicase</fullName>
    </submittedName>
</protein>
<accession>A0A4Q0MGD5</accession>
<dbReference type="PANTHER" id="PTHR10799">
    <property type="entry name" value="SNF2/RAD54 HELICASE FAMILY"/>
    <property type="match status" value="1"/>
</dbReference>
<feature type="domain" description="Helicase C-terminal" evidence="5">
    <location>
        <begin position="931"/>
        <end position="1086"/>
    </location>
</feature>
<dbReference type="InterPro" id="IPR049730">
    <property type="entry name" value="SNF2/RAD54-like_C"/>
</dbReference>
<dbReference type="InterPro" id="IPR014001">
    <property type="entry name" value="Helicase_ATP-bd"/>
</dbReference>
<feature type="domain" description="SWIM-type" evidence="3">
    <location>
        <begin position="37"/>
        <end position="73"/>
    </location>
</feature>
<dbReference type="SMART" id="SM00490">
    <property type="entry name" value="HELICc"/>
    <property type="match status" value="1"/>
</dbReference>
<dbReference type="Gene3D" id="3.40.50.300">
    <property type="entry name" value="P-loop containing nucleotide triphosphate hydrolases"/>
    <property type="match status" value="1"/>
</dbReference>
<comment type="caution">
    <text evidence="6">The sequence shown here is derived from an EMBL/GenBank/DDBJ whole genome shotgun (WGS) entry which is preliminary data.</text>
</comment>
<keyword evidence="2" id="KW-0479">Metal-binding</keyword>
<dbReference type="PROSITE" id="PS50966">
    <property type="entry name" value="ZF_SWIM"/>
    <property type="match status" value="1"/>
</dbReference>
<evidence type="ECO:0000313" key="7">
    <source>
        <dbReference type="Proteomes" id="UP000290848"/>
    </source>
</evidence>
<dbReference type="InterPro" id="IPR038718">
    <property type="entry name" value="SNF2-like_sf"/>
</dbReference>
<dbReference type="InterPro" id="IPR000330">
    <property type="entry name" value="SNF2_N"/>
</dbReference>
<dbReference type="CDD" id="cd18793">
    <property type="entry name" value="SF2_C_SNF"/>
    <property type="match status" value="1"/>
</dbReference>
<keyword evidence="6" id="KW-0347">Helicase</keyword>
<dbReference type="GO" id="GO:0016787">
    <property type="term" value="F:hydrolase activity"/>
    <property type="evidence" value="ECO:0007669"/>
    <property type="project" value="UniProtKB-KW"/>
</dbReference>
<proteinExistence type="predicted"/>
<dbReference type="Pfam" id="PF00271">
    <property type="entry name" value="Helicase_C"/>
    <property type="match status" value="1"/>
</dbReference>
<dbReference type="Pfam" id="PF00176">
    <property type="entry name" value="SNF2-rel_dom"/>
    <property type="match status" value="1"/>
</dbReference>
<keyword evidence="1" id="KW-0378">Hydrolase</keyword>
<dbReference type="Gene3D" id="3.40.50.10810">
    <property type="entry name" value="Tandem AAA-ATPase domain"/>
    <property type="match status" value="1"/>
</dbReference>
<dbReference type="SMART" id="SM00487">
    <property type="entry name" value="DEXDc"/>
    <property type="match status" value="1"/>
</dbReference>
<dbReference type="GO" id="GO:0005524">
    <property type="term" value="F:ATP binding"/>
    <property type="evidence" value="ECO:0007669"/>
    <property type="project" value="InterPro"/>
</dbReference>
<evidence type="ECO:0000259" key="5">
    <source>
        <dbReference type="PROSITE" id="PS51194"/>
    </source>
</evidence>
<dbReference type="InterPro" id="IPR001650">
    <property type="entry name" value="Helicase_C-like"/>
</dbReference>
<gene>
    <name evidence="6" type="ORF">EKH83_00270</name>
</gene>
<keyword evidence="2" id="KW-0863">Zinc-finger</keyword>
<evidence type="ECO:0000256" key="2">
    <source>
        <dbReference type="PROSITE-ProRule" id="PRU00325"/>
    </source>
</evidence>
<evidence type="ECO:0000259" key="4">
    <source>
        <dbReference type="PROSITE" id="PS51192"/>
    </source>
</evidence>
<dbReference type="EMBL" id="RXOC01000001">
    <property type="protein sequence ID" value="RXF72597.1"/>
    <property type="molecule type" value="Genomic_DNA"/>
</dbReference>
<dbReference type="GO" id="GO:0004386">
    <property type="term" value="F:helicase activity"/>
    <property type="evidence" value="ECO:0007669"/>
    <property type="project" value="UniProtKB-KW"/>
</dbReference>